<keyword evidence="2" id="KW-1133">Transmembrane helix</keyword>
<proteinExistence type="predicted"/>
<feature type="compositionally biased region" description="Basic and acidic residues" evidence="1">
    <location>
        <begin position="20"/>
        <end position="32"/>
    </location>
</feature>
<evidence type="ECO:0000256" key="1">
    <source>
        <dbReference type="SAM" id="MobiDB-lite"/>
    </source>
</evidence>
<evidence type="ECO:0000313" key="3">
    <source>
        <dbReference type="EMBL" id="CAJ1959092.1"/>
    </source>
</evidence>
<name>A0AAD2G0B5_9STRA</name>
<dbReference type="EMBL" id="CAKOGP040001980">
    <property type="protein sequence ID" value="CAJ1959092.1"/>
    <property type="molecule type" value="Genomic_DNA"/>
</dbReference>
<dbReference type="AlphaFoldDB" id="A0AAD2G0B5"/>
<accession>A0AAD2G0B5</accession>
<comment type="caution">
    <text evidence="3">The sequence shown here is derived from an EMBL/GenBank/DDBJ whole genome shotgun (WGS) entry which is preliminary data.</text>
</comment>
<keyword evidence="2" id="KW-0472">Membrane</keyword>
<feature type="region of interest" description="Disordered" evidence="1">
    <location>
        <begin position="76"/>
        <end position="124"/>
    </location>
</feature>
<reference evidence="3" key="1">
    <citation type="submission" date="2023-08" db="EMBL/GenBank/DDBJ databases">
        <authorList>
            <person name="Audoor S."/>
            <person name="Bilcke G."/>
        </authorList>
    </citation>
    <scope>NUCLEOTIDE SEQUENCE</scope>
</reference>
<organism evidence="3 4">
    <name type="scientific">Cylindrotheca closterium</name>
    <dbReference type="NCBI Taxonomy" id="2856"/>
    <lineage>
        <taxon>Eukaryota</taxon>
        <taxon>Sar</taxon>
        <taxon>Stramenopiles</taxon>
        <taxon>Ochrophyta</taxon>
        <taxon>Bacillariophyta</taxon>
        <taxon>Bacillariophyceae</taxon>
        <taxon>Bacillariophycidae</taxon>
        <taxon>Bacillariales</taxon>
        <taxon>Bacillariaceae</taxon>
        <taxon>Cylindrotheca</taxon>
    </lineage>
</organism>
<dbReference type="Proteomes" id="UP001295423">
    <property type="component" value="Unassembled WGS sequence"/>
</dbReference>
<evidence type="ECO:0000313" key="4">
    <source>
        <dbReference type="Proteomes" id="UP001295423"/>
    </source>
</evidence>
<feature type="transmembrane region" description="Helical" evidence="2">
    <location>
        <begin position="134"/>
        <end position="158"/>
    </location>
</feature>
<protein>
    <submittedName>
        <fullName evidence="3">Uncharacterized protein</fullName>
    </submittedName>
</protein>
<feature type="compositionally biased region" description="Polar residues" evidence="1">
    <location>
        <begin position="98"/>
        <end position="110"/>
    </location>
</feature>
<evidence type="ECO:0000256" key="2">
    <source>
        <dbReference type="SAM" id="Phobius"/>
    </source>
</evidence>
<keyword evidence="4" id="KW-1185">Reference proteome</keyword>
<keyword evidence="2" id="KW-0812">Transmembrane</keyword>
<feature type="region of interest" description="Disordered" evidence="1">
    <location>
        <begin position="1"/>
        <end position="62"/>
    </location>
</feature>
<sequence length="300" mass="33761">MKSSSPGPTRRTDDGDDSPDSPKSRKQSKDFSHNNQNANSPIHKLNAIEEQVDIDASEGMEQSLDTVQSLDDDRIEQAPETDNNRVLFSEKDEAVSSPHKTNSTAHNSGASDDDDGTVVQENQSESDMKKRDLLFLKIVLGILLLLLLVAGIFLVYFFKQPTSTEEKLKELGYPYRKDMKSGWLFDASRDTGSTSYTHYNTDELAREGLGANEVDCASKCASEGAFAGAWNTYYQDCWCFLDVPNSNYCFERCIIEEGIEFSSIRLQSSFEWCPQSFCDVFDAKAYCDFRPKQNVTDCRE</sequence>
<gene>
    <name evidence="3" type="ORF">CYCCA115_LOCUS17516</name>
</gene>